<evidence type="ECO:0000313" key="1">
    <source>
        <dbReference type="EMBL" id="GBP37131.1"/>
    </source>
</evidence>
<reference evidence="1 2" key="1">
    <citation type="journal article" date="2019" name="Commun. Biol.">
        <title>The bagworm genome reveals a unique fibroin gene that provides high tensile strength.</title>
        <authorList>
            <person name="Kono N."/>
            <person name="Nakamura H."/>
            <person name="Ohtoshi R."/>
            <person name="Tomita M."/>
            <person name="Numata K."/>
            <person name="Arakawa K."/>
        </authorList>
    </citation>
    <scope>NUCLEOTIDE SEQUENCE [LARGE SCALE GENOMIC DNA]</scope>
</reference>
<protein>
    <submittedName>
        <fullName evidence="1">Uncharacterized protein</fullName>
    </submittedName>
</protein>
<dbReference type="AlphaFoldDB" id="A0A4C1VE36"/>
<keyword evidence="2" id="KW-1185">Reference proteome</keyword>
<organism evidence="1 2">
    <name type="scientific">Eumeta variegata</name>
    <name type="common">Bagworm moth</name>
    <name type="synonym">Eumeta japonica</name>
    <dbReference type="NCBI Taxonomy" id="151549"/>
    <lineage>
        <taxon>Eukaryota</taxon>
        <taxon>Metazoa</taxon>
        <taxon>Ecdysozoa</taxon>
        <taxon>Arthropoda</taxon>
        <taxon>Hexapoda</taxon>
        <taxon>Insecta</taxon>
        <taxon>Pterygota</taxon>
        <taxon>Neoptera</taxon>
        <taxon>Endopterygota</taxon>
        <taxon>Lepidoptera</taxon>
        <taxon>Glossata</taxon>
        <taxon>Ditrysia</taxon>
        <taxon>Tineoidea</taxon>
        <taxon>Psychidae</taxon>
        <taxon>Oiketicinae</taxon>
        <taxon>Eumeta</taxon>
    </lineage>
</organism>
<dbReference type="Proteomes" id="UP000299102">
    <property type="component" value="Unassembled WGS sequence"/>
</dbReference>
<evidence type="ECO:0000313" key="2">
    <source>
        <dbReference type="Proteomes" id="UP000299102"/>
    </source>
</evidence>
<comment type="caution">
    <text evidence="1">The sequence shown here is derived from an EMBL/GenBank/DDBJ whole genome shotgun (WGS) entry which is preliminary data.</text>
</comment>
<name>A0A4C1VE36_EUMVA</name>
<gene>
    <name evidence="1" type="ORF">EVAR_24263_1</name>
</gene>
<accession>A0A4C1VE36</accession>
<dbReference type="EMBL" id="BGZK01000329">
    <property type="protein sequence ID" value="GBP37131.1"/>
    <property type="molecule type" value="Genomic_DNA"/>
</dbReference>
<sequence length="114" mass="12379">MRVRPGFGPFIATLLAVNSAPDHGPVIDVNPGSVFWSDLDPTIAIATDVCARPHLQGNTMDEAIDRGPVTSPGHSHVLPFVVSPRQICCYMLPASRLPALVDVKRVPFSFYVDR</sequence>
<proteinExistence type="predicted"/>